<name>A0ACB9LJC1_9MYRT</name>
<dbReference type="EMBL" id="CM042890">
    <property type="protein sequence ID" value="KAI4311424.1"/>
    <property type="molecule type" value="Genomic_DNA"/>
</dbReference>
<dbReference type="Proteomes" id="UP001057402">
    <property type="component" value="Chromosome 11"/>
</dbReference>
<comment type="caution">
    <text evidence="1">The sequence shown here is derived from an EMBL/GenBank/DDBJ whole genome shotgun (WGS) entry which is preliminary data.</text>
</comment>
<evidence type="ECO:0000313" key="1">
    <source>
        <dbReference type="EMBL" id="KAI4311424.1"/>
    </source>
</evidence>
<accession>A0ACB9LJC1</accession>
<proteinExistence type="predicted"/>
<gene>
    <name evidence="1" type="ORF">MLD38_036322</name>
</gene>
<evidence type="ECO:0000313" key="2">
    <source>
        <dbReference type="Proteomes" id="UP001057402"/>
    </source>
</evidence>
<reference evidence="2" key="1">
    <citation type="journal article" date="2023" name="Front. Plant Sci.">
        <title>Chromosomal-level genome assembly of Melastoma candidum provides insights into trichome evolution.</title>
        <authorList>
            <person name="Zhong Y."/>
            <person name="Wu W."/>
            <person name="Sun C."/>
            <person name="Zou P."/>
            <person name="Liu Y."/>
            <person name="Dai S."/>
            <person name="Zhou R."/>
        </authorList>
    </citation>
    <scope>NUCLEOTIDE SEQUENCE [LARGE SCALE GENOMIC DNA]</scope>
</reference>
<protein>
    <submittedName>
        <fullName evidence="1">Uncharacterized protein</fullName>
    </submittedName>
</protein>
<organism evidence="1 2">
    <name type="scientific">Melastoma candidum</name>
    <dbReference type="NCBI Taxonomy" id="119954"/>
    <lineage>
        <taxon>Eukaryota</taxon>
        <taxon>Viridiplantae</taxon>
        <taxon>Streptophyta</taxon>
        <taxon>Embryophyta</taxon>
        <taxon>Tracheophyta</taxon>
        <taxon>Spermatophyta</taxon>
        <taxon>Magnoliopsida</taxon>
        <taxon>eudicotyledons</taxon>
        <taxon>Gunneridae</taxon>
        <taxon>Pentapetalae</taxon>
        <taxon>rosids</taxon>
        <taxon>malvids</taxon>
        <taxon>Myrtales</taxon>
        <taxon>Melastomataceae</taxon>
        <taxon>Melastomatoideae</taxon>
        <taxon>Melastomateae</taxon>
        <taxon>Melastoma</taxon>
    </lineage>
</organism>
<keyword evidence="2" id="KW-1185">Reference proteome</keyword>
<sequence length="171" mass="18678">MRGGVTRNGDDRDRDGILLGNVNAASYITRLSAVGQVSPLQVVLLSCCLFGRFDYYTGNTYRMESSSAPSSAISLPPSSILAEGKAPSRLLSGGLYYLCYLDSEMLLGLGCRRWRMFRFLTISASSALSERAQSSLENNLSCPCRFDQNPHVWHSSDLFFDSGGAEGDLEP</sequence>